<evidence type="ECO:0000313" key="2">
    <source>
        <dbReference type="EMBL" id="QDU89048.1"/>
    </source>
</evidence>
<evidence type="ECO:0000259" key="1">
    <source>
        <dbReference type="Pfam" id="PF13276"/>
    </source>
</evidence>
<keyword evidence="3" id="KW-1185">Reference proteome</keyword>
<dbReference type="Proteomes" id="UP000317429">
    <property type="component" value="Chromosome"/>
</dbReference>
<accession>A0A518DC49</accession>
<reference evidence="2 3" key="1">
    <citation type="submission" date="2019-02" db="EMBL/GenBank/DDBJ databases">
        <title>Deep-cultivation of Planctomycetes and their phenomic and genomic characterization uncovers novel biology.</title>
        <authorList>
            <person name="Wiegand S."/>
            <person name="Jogler M."/>
            <person name="Boedeker C."/>
            <person name="Pinto D."/>
            <person name="Vollmers J."/>
            <person name="Rivas-Marin E."/>
            <person name="Kohn T."/>
            <person name="Peeters S.H."/>
            <person name="Heuer A."/>
            <person name="Rast P."/>
            <person name="Oberbeckmann S."/>
            <person name="Bunk B."/>
            <person name="Jeske O."/>
            <person name="Meyerdierks A."/>
            <person name="Storesund J.E."/>
            <person name="Kallscheuer N."/>
            <person name="Luecker S."/>
            <person name="Lage O.M."/>
            <person name="Pohl T."/>
            <person name="Merkel B.J."/>
            <person name="Hornburger P."/>
            <person name="Mueller R.-W."/>
            <person name="Bruemmer F."/>
            <person name="Labrenz M."/>
            <person name="Spormann A.M."/>
            <person name="Op den Camp H."/>
            <person name="Overmann J."/>
            <person name="Amann R."/>
            <person name="Jetten M.S.M."/>
            <person name="Mascher T."/>
            <person name="Medema M.H."/>
            <person name="Devos D.P."/>
            <person name="Kaster A.-K."/>
            <person name="Ovreas L."/>
            <person name="Rohde M."/>
            <person name="Galperin M.Y."/>
            <person name="Jogler C."/>
        </authorList>
    </citation>
    <scope>NUCLEOTIDE SEQUENCE [LARGE SCALE GENOMIC DNA]</scope>
    <source>
        <strain evidence="2 3">Pla175</strain>
    </source>
</reference>
<dbReference type="InterPro" id="IPR025948">
    <property type="entry name" value="HTH-like_dom"/>
</dbReference>
<sequence length="70" mass="8269">MRQIDELYTRWPFYGSRRLADELGVNRKRLQRLMGLMGIEAVYPKRSTTRRAAGHQVYPYLLRNVEVGVD</sequence>
<protein>
    <recommendedName>
        <fullName evidence="1">HTH-like domain-containing protein</fullName>
    </recommendedName>
</protein>
<proteinExistence type="predicted"/>
<dbReference type="KEGG" id="pnd:Pla175_24340"/>
<evidence type="ECO:0000313" key="3">
    <source>
        <dbReference type="Proteomes" id="UP000317429"/>
    </source>
</evidence>
<gene>
    <name evidence="2" type="ORF">Pla175_24340</name>
</gene>
<feature type="domain" description="HTH-like" evidence="1">
    <location>
        <begin position="1"/>
        <end position="46"/>
    </location>
</feature>
<organism evidence="2 3">
    <name type="scientific">Pirellulimonas nuda</name>
    <dbReference type="NCBI Taxonomy" id="2528009"/>
    <lineage>
        <taxon>Bacteria</taxon>
        <taxon>Pseudomonadati</taxon>
        <taxon>Planctomycetota</taxon>
        <taxon>Planctomycetia</taxon>
        <taxon>Pirellulales</taxon>
        <taxon>Lacipirellulaceae</taxon>
        <taxon>Pirellulimonas</taxon>
    </lineage>
</organism>
<dbReference type="AlphaFoldDB" id="A0A518DC49"/>
<name>A0A518DC49_9BACT</name>
<dbReference type="Pfam" id="PF13276">
    <property type="entry name" value="HTH_21"/>
    <property type="match status" value="1"/>
</dbReference>
<dbReference type="EMBL" id="CP036291">
    <property type="protein sequence ID" value="QDU89048.1"/>
    <property type="molecule type" value="Genomic_DNA"/>
</dbReference>